<dbReference type="Proteomes" id="UP000240429">
    <property type="component" value="Unassembled WGS sequence"/>
</dbReference>
<evidence type="ECO:0000256" key="1">
    <source>
        <dbReference type="SAM" id="Phobius"/>
    </source>
</evidence>
<gene>
    <name evidence="2" type="ORF">C6Y14_20210</name>
</gene>
<comment type="caution">
    <text evidence="2">The sequence shown here is derived from an EMBL/GenBank/DDBJ whole genome shotgun (WGS) entry which is preliminary data.</text>
</comment>
<reference evidence="2 3" key="1">
    <citation type="submission" date="2018-03" db="EMBL/GenBank/DDBJ databases">
        <title>Streptomyces dioscori sp. nov., a novel endophytic actinobacterium isolated from bulbil of Dioscorea bulbifera L.</title>
        <authorList>
            <person name="Zhikuan W."/>
        </authorList>
    </citation>
    <scope>NUCLEOTIDE SEQUENCE [LARGE SCALE GENOMIC DNA]</scope>
    <source>
        <strain evidence="2 3">A217</strain>
    </source>
</reference>
<name>A0A2P8Q5T1_9ACTN</name>
<keyword evidence="1" id="KW-1133">Transmembrane helix</keyword>
<feature type="transmembrane region" description="Helical" evidence="1">
    <location>
        <begin position="229"/>
        <end position="246"/>
    </location>
</feature>
<keyword evidence="1" id="KW-0472">Membrane</keyword>
<dbReference type="OrthoDB" id="3078176at2"/>
<keyword evidence="1" id="KW-0812">Transmembrane</keyword>
<proteinExistence type="predicted"/>
<protein>
    <submittedName>
        <fullName evidence="2">Uncharacterized protein</fullName>
    </submittedName>
</protein>
<evidence type="ECO:0000313" key="3">
    <source>
        <dbReference type="Proteomes" id="UP000240429"/>
    </source>
</evidence>
<organism evidence="2 3">
    <name type="scientific">Streptomyces dioscori</name>
    <dbReference type="NCBI Taxonomy" id="2109333"/>
    <lineage>
        <taxon>Bacteria</taxon>
        <taxon>Bacillati</taxon>
        <taxon>Actinomycetota</taxon>
        <taxon>Actinomycetes</taxon>
        <taxon>Kitasatosporales</taxon>
        <taxon>Streptomycetaceae</taxon>
        <taxon>Streptomyces</taxon>
        <taxon>Streptomyces aurantiacus group</taxon>
    </lineage>
</organism>
<evidence type="ECO:0000313" key="2">
    <source>
        <dbReference type="EMBL" id="PSM41608.1"/>
    </source>
</evidence>
<sequence>MAVGWGVRARGRARAEEAEWPAVPVQVNPVASGVNRTAEVDPTSSEVTQLLCQAVYARPDRVKAVKAWWRRIRGKAGKAKKPRRSTRRPIYLEGSDDCPPLGEPTAQWVVDHVLHGPPLPVPSYGFDLVPVTAHSLRARRRRWARRACILVLCGLVAYTVPWAFAIWAAAVVVALFLRWAAFRALRRAGRTGWAPSRRLAYAVLLTPWLLVLLPYGPVGADVFQLRLELALFPFGLAAVVALAYAADRLVARAALGALAREGVSSDGLPWVAAKTGRRMSHISKDQSQLALPYDASEQFVGAGRDVWGPARISIPLKAKDAEDSVKPFGEAELLRRVGTALNELGRGAREITDPLPGFSMERILGLPAARWLQRTRATKVELSDLSGLGRRSPSGVPDRLYLRAQCISWDGQIVVSVFVHAALEAGELRLTIRPHVMTPLYNELRVTAKPARTRGAHLLKWLAAQSLLDTVMGPLAVWRLVARLGEKAEGRAEEEDPVSLRDRYSTQEVTDMHQSDDAKRHVVLIQSCVFRTVAEYLDEQGIDLAVYERQVATVTNNILVYGDNNAPIQNVAGSGISGVGQDNKNQGGK</sequence>
<feature type="transmembrane region" description="Helical" evidence="1">
    <location>
        <begin position="198"/>
        <end position="217"/>
    </location>
</feature>
<accession>A0A2P8Q5T1</accession>
<feature type="transmembrane region" description="Helical" evidence="1">
    <location>
        <begin position="143"/>
        <end position="160"/>
    </location>
</feature>
<keyword evidence="3" id="KW-1185">Reference proteome</keyword>
<dbReference type="EMBL" id="PYBJ01000013">
    <property type="protein sequence ID" value="PSM41608.1"/>
    <property type="molecule type" value="Genomic_DNA"/>
</dbReference>
<dbReference type="AlphaFoldDB" id="A0A2P8Q5T1"/>